<accession>A0A5C3M0F7</accession>
<gene>
    <name evidence="2" type="ORF">BDQ12DRAFT_666396</name>
</gene>
<evidence type="ECO:0000313" key="2">
    <source>
        <dbReference type="EMBL" id="TFK38183.1"/>
    </source>
</evidence>
<dbReference type="EMBL" id="ML213604">
    <property type="protein sequence ID" value="TFK38183.1"/>
    <property type="molecule type" value="Genomic_DNA"/>
</dbReference>
<sequence length="202" mass="23666">MERFNDLTLEIVLLALHVASNIVDYLDSPENSRLFWRTYCYDYKKQEISMHMIYLEMSTNALKLYFKHVLQIQKIQKLVRNARTRDTFSPKAVFDADYLALDLLALGHLRCNCIYVPSWVTMNRRRMHRQGELDVIAISSLRVPENNELGQKAVRQLHLVRGWPTRINGMEQANNSDTPLPQTQHPLIEMLWMLLKVLIVGI</sequence>
<organism evidence="2 3">
    <name type="scientific">Crucibulum laeve</name>
    <dbReference type="NCBI Taxonomy" id="68775"/>
    <lineage>
        <taxon>Eukaryota</taxon>
        <taxon>Fungi</taxon>
        <taxon>Dikarya</taxon>
        <taxon>Basidiomycota</taxon>
        <taxon>Agaricomycotina</taxon>
        <taxon>Agaricomycetes</taxon>
        <taxon>Agaricomycetidae</taxon>
        <taxon>Agaricales</taxon>
        <taxon>Agaricineae</taxon>
        <taxon>Nidulariaceae</taxon>
        <taxon>Crucibulum</taxon>
    </lineage>
</organism>
<reference evidence="2 3" key="1">
    <citation type="journal article" date="2019" name="Nat. Ecol. Evol.">
        <title>Megaphylogeny resolves global patterns of mushroom evolution.</title>
        <authorList>
            <person name="Varga T."/>
            <person name="Krizsan K."/>
            <person name="Foldi C."/>
            <person name="Dima B."/>
            <person name="Sanchez-Garcia M."/>
            <person name="Sanchez-Ramirez S."/>
            <person name="Szollosi G.J."/>
            <person name="Szarkandi J.G."/>
            <person name="Papp V."/>
            <person name="Albert L."/>
            <person name="Andreopoulos W."/>
            <person name="Angelini C."/>
            <person name="Antonin V."/>
            <person name="Barry K.W."/>
            <person name="Bougher N.L."/>
            <person name="Buchanan P."/>
            <person name="Buyck B."/>
            <person name="Bense V."/>
            <person name="Catcheside P."/>
            <person name="Chovatia M."/>
            <person name="Cooper J."/>
            <person name="Damon W."/>
            <person name="Desjardin D."/>
            <person name="Finy P."/>
            <person name="Geml J."/>
            <person name="Haridas S."/>
            <person name="Hughes K."/>
            <person name="Justo A."/>
            <person name="Karasinski D."/>
            <person name="Kautmanova I."/>
            <person name="Kiss B."/>
            <person name="Kocsube S."/>
            <person name="Kotiranta H."/>
            <person name="LaButti K.M."/>
            <person name="Lechner B.E."/>
            <person name="Liimatainen K."/>
            <person name="Lipzen A."/>
            <person name="Lukacs Z."/>
            <person name="Mihaltcheva S."/>
            <person name="Morgado L.N."/>
            <person name="Niskanen T."/>
            <person name="Noordeloos M.E."/>
            <person name="Ohm R.A."/>
            <person name="Ortiz-Santana B."/>
            <person name="Ovrebo C."/>
            <person name="Racz N."/>
            <person name="Riley R."/>
            <person name="Savchenko A."/>
            <person name="Shiryaev A."/>
            <person name="Soop K."/>
            <person name="Spirin V."/>
            <person name="Szebenyi C."/>
            <person name="Tomsovsky M."/>
            <person name="Tulloss R.E."/>
            <person name="Uehling J."/>
            <person name="Grigoriev I.V."/>
            <person name="Vagvolgyi C."/>
            <person name="Papp T."/>
            <person name="Martin F.M."/>
            <person name="Miettinen O."/>
            <person name="Hibbett D.S."/>
            <person name="Nagy L.G."/>
        </authorList>
    </citation>
    <scope>NUCLEOTIDE SEQUENCE [LARGE SCALE GENOMIC DNA]</scope>
    <source>
        <strain evidence="2 3">CBS 166.37</strain>
    </source>
</reference>
<keyword evidence="1" id="KW-0732">Signal</keyword>
<dbReference type="AlphaFoldDB" id="A0A5C3M0F7"/>
<keyword evidence="3" id="KW-1185">Reference proteome</keyword>
<feature type="signal peptide" evidence="1">
    <location>
        <begin position="1"/>
        <end position="21"/>
    </location>
</feature>
<evidence type="ECO:0000313" key="3">
    <source>
        <dbReference type="Proteomes" id="UP000308652"/>
    </source>
</evidence>
<feature type="chain" id="PRO_5022709165" evidence="1">
    <location>
        <begin position="22"/>
        <end position="202"/>
    </location>
</feature>
<proteinExistence type="predicted"/>
<protein>
    <submittedName>
        <fullName evidence="2">Uncharacterized protein</fullName>
    </submittedName>
</protein>
<name>A0A5C3M0F7_9AGAR</name>
<evidence type="ECO:0000256" key="1">
    <source>
        <dbReference type="SAM" id="SignalP"/>
    </source>
</evidence>
<dbReference type="Proteomes" id="UP000308652">
    <property type="component" value="Unassembled WGS sequence"/>
</dbReference>